<gene>
    <name evidence="1" type="ORF">DIZ78_17630</name>
</gene>
<name>A0A370DA17_9GAMM</name>
<dbReference type="AlphaFoldDB" id="A0A370DA17"/>
<organism evidence="1 2">
    <name type="scientific">endosymbiont of Escarpia spicata</name>
    <dbReference type="NCBI Taxonomy" id="2200908"/>
    <lineage>
        <taxon>Bacteria</taxon>
        <taxon>Pseudomonadati</taxon>
        <taxon>Pseudomonadota</taxon>
        <taxon>Gammaproteobacteria</taxon>
        <taxon>sulfur-oxidizing symbionts</taxon>
    </lineage>
</organism>
<comment type="caution">
    <text evidence="1">The sequence shown here is derived from an EMBL/GenBank/DDBJ whole genome shotgun (WGS) entry which is preliminary data.</text>
</comment>
<reference evidence="1 2" key="1">
    <citation type="journal article" date="2018" name="ISME J.">
        <title>Endosymbiont genomes yield clues of tubeworm success.</title>
        <authorList>
            <person name="Li Y."/>
            <person name="Liles M.R."/>
            <person name="Halanych K.M."/>
        </authorList>
    </citation>
    <scope>NUCLEOTIDE SEQUENCE [LARGE SCALE GENOMIC DNA]</scope>
    <source>
        <strain evidence="1">A1462</strain>
    </source>
</reference>
<accession>A0A370DA17</accession>
<dbReference type="EMBL" id="QFXE01000022">
    <property type="protein sequence ID" value="RDH81738.1"/>
    <property type="molecule type" value="Genomic_DNA"/>
</dbReference>
<dbReference type="Proteomes" id="UP000254771">
    <property type="component" value="Unassembled WGS sequence"/>
</dbReference>
<proteinExistence type="predicted"/>
<evidence type="ECO:0000313" key="1">
    <source>
        <dbReference type="EMBL" id="RDH81738.1"/>
    </source>
</evidence>
<keyword evidence="2" id="KW-1185">Reference proteome</keyword>
<evidence type="ECO:0000313" key="2">
    <source>
        <dbReference type="Proteomes" id="UP000254771"/>
    </source>
</evidence>
<protein>
    <submittedName>
        <fullName evidence="1">Uncharacterized protein</fullName>
    </submittedName>
</protein>
<sequence>MNTSQLHTATEKCELYLNKVKKYNIDHEILPSETKVVDRLLYRTLDMKPVYEELAKTFTDRQYQIFIDIILNSAAFWNPDAAKKLREDKAELLSVNNLISNTANELAKALSKRDKLSNLSGFSSDTHYHICDVIDAASQGNGHYRGFLRENLKSLTYQYDLKYWPSLSNIAKAIALDAEASNVRATDPLTEAATTSERTSKSDFLRAFFASIDQNTDRVGNGLPAGVKINDNSLSVIVNCALDLDVDDLVDSSYVKGVRQRLRKTNEKQKI</sequence>